<reference evidence="2" key="3">
    <citation type="submission" date="2015-04" db="UniProtKB">
        <authorList>
            <consortium name="EnsemblPlants"/>
        </authorList>
    </citation>
    <scope>IDENTIFICATION</scope>
    <source>
        <strain evidence="2">cv. Jemalong A17</strain>
    </source>
</reference>
<protein>
    <submittedName>
        <fullName evidence="1">Retropepsins domain protein, putative</fullName>
    </submittedName>
</protein>
<gene>
    <name evidence="1" type="ordered locus">MTR_2g054450</name>
</gene>
<accession>A0A072V9B9</accession>
<evidence type="ECO:0000313" key="2">
    <source>
        <dbReference type="EnsemblPlants" id="KEH37943"/>
    </source>
</evidence>
<dbReference type="Proteomes" id="UP000002051">
    <property type="component" value="Chromosome 2"/>
</dbReference>
<proteinExistence type="predicted"/>
<name>A0A072V9B9_MEDTR</name>
<dbReference type="AlphaFoldDB" id="A0A072V9B9"/>
<reference evidence="1 3" key="2">
    <citation type="journal article" date="2014" name="BMC Genomics">
        <title>An improved genome release (version Mt4.0) for the model legume Medicago truncatula.</title>
        <authorList>
            <person name="Tang H."/>
            <person name="Krishnakumar V."/>
            <person name="Bidwell S."/>
            <person name="Rosen B."/>
            <person name="Chan A."/>
            <person name="Zhou S."/>
            <person name="Gentzbittel L."/>
            <person name="Childs K.L."/>
            <person name="Yandell M."/>
            <person name="Gundlach H."/>
            <person name="Mayer K.F."/>
            <person name="Schwartz D.C."/>
            <person name="Town C.D."/>
        </authorList>
    </citation>
    <scope>GENOME REANNOTATION</scope>
    <source>
        <strain evidence="1">A17</strain>
        <strain evidence="2 3">cv. Jemalong A17</strain>
    </source>
</reference>
<keyword evidence="3" id="KW-1185">Reference proteome</keyword>
<dbReference type="CDD" id="cd00303">
    <property type="entry name" value="retropepsin_like"/>
    <property type="match status" value="1"/>
</dbReference>
<evidence type="ECO:0000313" key="3">
    <source>
        <dbReference type="Proteomes" id="UP000002051"/>
    </source>
</evidence>
<dbReference type="EnsemblPlants" id="KEH37943">
    <property type="protein sequence ID" value="KEH37943"/>
    <property type="gene ID" value="MTR_2g054450"/>
</dbReference>
<dbReference type="HOGENOM" id="CLU_060832_2_2_1"/>
<dbReference type="Gene3D" id="2.40.70.10">
    <property type="entry name" value="Acid Proteases"/>
    <property type="match status" value="1"/>
</dbReference>
<sequence>MYEISTLDHLAVKVDALTQKFDKMNTSAITPALVSPPCEVWGVFFHIGVDCQLSSAIEGVEQMNYAQYNQGMRQKQNFYKTPQNSYGQTTPPGWLCKQPESPSKLQELKNQTEFLNDSLAKLKTKVDSITTHNKMLETQISQMAASSKTTGVFLGQTEINPKAHINAITLEDGKQLEYPVLKVKNKEGEIESDKPLSSFSIPCVIGSETIDKAICDLGASVRLLPLSLFKRMGIGKLKPIETTLKLADRSTIRPVRFVEDIPVKIEGIYIPADFMVVDIEEDPDVHVLLGRIFLATWHPKSQNELLLLFNRKQSLIRSEKC</sequence>
<evidence type="ECO:0000313" key="1">
    <source>
        <dbReference type="EMBL" id="KEH37943.1"/>
    </source>
</evidence>
<dbReference type="EMBL" id="CM001218">
    <property type="protein sequence ID" value="KEH37943.1"/>
    <property type="molecule type" value="Genomic_DNA"/>
</dbReference>
<dbReference type="PANTHER" id="PTHR33067">
    <property type="entry name" value="RNA-DIRECTED DNA POLYMERASE-RELATED"/>
    <property type="match status" value="1"/>
</dbReference>
<dbReference type="InterPro" id="IPR021109">
    <property type="entry name" value="Peptidase_aspartic_dom_sf"/>
</dbReference>
<organism evidence="1 3">
    <name type="scientific">Medicago truncatula</name>
    <name type="common">Barrel medic</name>
    <name type="synonym">Medicago tribuloides</name>
    <dbReference type="NCBI Taxonomy" id="3880"/>
    <lineage>
        <taxon>Eukaryota</taxon>
        <taxon>Viridiplantae</taxon>
        <taxon>Streptophyta</taxon>
        <taxon>Embryophyta</taxon>
        <taxon>Tracheophyta</taxon>
        <taxon>Spermatophyta</taxon>
        <taxon>Magnoliopsida</taxon>
        <taxon>eudicotyledons</taxon>
        <taxon>Gunneridae</taxon>
        <taxon>Pentapetalae</taxon>
        <taxon>rosids</taxon>
        <taxon>fabids</taxon>
        <taxon>Fabales</taxon>
        <taxon>Fabaceae</taxon>
        <taxon>Papilionoideae</taxon>
        <taxon>50 kb inversion clade</taxon>
        <taxon>NPAAA clade</taxon>
        <taxon>Hologalegina</taxon>
        <taxon>IRL clade</taxon>
        <taxon>Trifolieae</taxon>
        <taxon>Medicago</taxon>
    </lineage>
</organism>
<dbReference type="PANTHER" id="PTHR33067:SF31">
    <property type="entry name" value="RNA-DIRECTED DNA POLYMERASE"/>
    <property type="match status" value="1"/>
</dbReference>
<reference evidence="1 3" key="1">
    <citation type="journal article" date="2011" name="Nature">
        <title>The Medicago genome provides insight into the evolution of rhizobial symbioses.</title>
        <authorList>
            <person name="Young N.D."/>
            <person name="Debelle F."/>
            <person name="Oldroyd G.E."/>
            <person name="Geurts R."/>
            <person name="Cannon S.B."/>
            <person name="Udvardi M.K."/>
            <person name="Benedito V.A."/>
            <person name="Mayer K.F."/>
            <person name="Gouzy J."/>
            <person name="Schoof H."/>
            <person name="Van de Peer Y."/>
            <person name="Proost S."/>
            <person name="Cook D.R."/>
            <person name="Meyers B.C."/>
            <person name="Spannagl M."/>
            <person name="Cheung F."/>
            <person name="De Mita S."/>
            <person name="Krishnakumar V."/>
            <person name="Gundlach H."/>
            <person name="Zhou S."/>
            <person name="Mudge J."/>
            <person name="Bharti A.K."/>
            <person name="Murray J.D."/>
            <person name="Naoumkina M.A."/>
            <person name="Rosen B."/>
            <person name="Silverstein K.A."/>
            <person name="Tang H."/>
            <person name="Rombauts S."/>
            <person name="Zhao P.X."/>
            <person name="Zhou P."/>
            <person name="Barbe V."/>
            <person name="Bardou P."/>
            <person name="Bechner M."/>
            <person name="Bellec A."/>
            <person name="Berger A."/>
            <person name="Berges H."/>
            <person name="Bidwell S."/>
            <person name="Bisseling T."/>
            <person name="Choisne N."/>
            <person name="Couloux A."/>
            <person name="Denny R."/>
            <person name="Deshpande S."/>
            <person name="Dai X."/>
            <person name="Doyle J.J."/>
            <person name="Dudez A.M."/>
            <person name="Farmer A.D."/>
            <person name="Fouteau S."/>
            <person name="Franken C."/>
            <person name="Gibelin C."/>
            <person name="Gish J."/>
            <person name="Goldstein S."/>
            <person name="Gonzalez A.J."/>
            <person name="Green P.J."/>
            <person name="Hallab A."/>
            <person name="Hartog M."/>
            <person name="Hua A."/>
            <person name="Humphray S.J."/>
            <person name="Jeong D.H."/>
            <person name="Jing Y."/>
            <person name="Jocker A."/>
            <person name="Kenton S.M."/>
            <person name="Kim D.J."/>
            <person name="Klee K."/>
            <person name="Lai H."/>
            <person name="Lang C."/>
            <person name="Lin S."/>
            <person name="Macmil S.L."/>
            <person name="Magdelenat G."/>
            <person name="Matthews L."/>
            <person name="McCorrison J."/>
            <person name="Monaghan E.L."/>
            <person name="Mun J.H."/>
            <person name="Najar F.Z."/>
            <person name="Nicholson C."/>
            <person name="Noirot C."/>
            <person name="O'Bleness M."/>
            <person name="Paule C.R."/>
            <person name="Poulain J."/>
            <person name="Prion F."/>
            <person name="Qin B."/>
            <person name="Qu C."/>
            <person name="Retzel E.F."/>
            <person name="Riddle C."/>
            <person name="Sallet E."/>
            <person name="Samain S."/>
            <person name="Samson N."/>
            <person name="Sanders I."/>
            <person name="Saurat O."/>
            <person name="Scarpelli C."/>
            <person name="Schiex T."/>
            <person name="Segurens B."/>
            <person name="Severin A.J."/>
            <person name="Sherrier D.J."/>
            <person name="Shi R."/>
            <person name="Sims S."/>
            <person name="Singer S.R."/>
            <person name="Sinharoy S."/>
            <person name="Sterck L."/>
            <person name="Viollet A."/>
            <person name="Wang B.B."/>
            <person name="Wang K."/>
            <person name="Wang M."/>
            <person name="Wang X."/>
            <person name="Warfsmann J."/>
            <person name="Weissenbach J."/>
            <person name="White D.D."/>
            <person name="White J.D."/>
            <person name="Wiley G.B."/>
            <person name="Wincker P."/>
            <person name="Xing Y."/>
            <person name="Yang L."/>
            <person name="Yao Z."/>
            <person name="Ying F."/>
            <person name="Zhai J."/>
            <person name="Zhou L."/>
            <person name="Zuber A."/>
            <person name="Denarie J."/>
            <person name="Dixon R.A."/>
            <person name="May G.D."/>
            <person name="Schwartz D.C."/>
            <person name="Rogers J."/>
            <person name="Quetier F."/>
            <person name="Town C.D."/>
            <person name="Roe B.A."/>
        </authorList>
    </citation>
    <scope>NUCLEOTIDE SEQUENCE [LARGE SCALE GENOMIC DNA]</scope>
    <source>
        <strain evidence="1">A17</strain>
        <strain evidence="2 3">cv. Jemalong A17</strain>
    </source>
</reference>